<protein>
    <submittedName>
        <fullName evidence="2">Uncharacterized protein</fullName>
    </submittedName>
</protein>
<proteinExistence type="predicted"/>
<organism evidence="2 3">
    <name type="scientific">Camelus dromedarius</name>
    <name type="common">Dromedary</name>
    <name type="synonym">Arabian camel</name>
    <dbReference type="NCBI Taxonomy" id="9838"/>
    <lineage>
        <taxon>Eukaryota</taxon>
        <taxon>Metazoa</taxon>
        <taxon>Chordata</taxon>
        <taxon>Craniata</taxon>
        <taxon>Vertebrata</taxon>
        <taxon>Euteleostomi</taxon>
        <taxon>Mammalia</taxon>
        <taxon>Eutheria</taxon>
        <taxon>Laurasiatheria</taxon>
        <taxon>Artiodactyla</taxon>
        <taxon>Tylopoda</taxon>
        <taxon>Camelidae</taxon>
        <taxon>Camelus</taxon>
    </lineage>
</organism>
<keyword evidence="3" id="KW-1185">Reference proteome</keyword>
<feature type="compositionally biased region" description="Basic and acidic residues" evidence="1">
    <location>
        <begin position="340"/>
        <end position="361"/>
    </location>
</feature>
<feature type="region of interest" description="Disordered" evidence="1">
    <location>
        <begin position="1"/>
        <end position="24"/>
    </location>
</feature>
<accession>A0A5N4EEB3</accession>
<sequence length="488" mass="53041">MRIEKRTEEVEEEPERRLEGVNSQVGGETGALEVSVRSFNKGWDKPATGSLVTLPRTILVEQWRCRPDEEVCGGGETMVFWERPPVRPGGQAERVYAAVGVSSVCFHFLSEVGGKVVLWEEGKGGGVGDVRREEEPSWNGSKTKWPPGVPSYLCNQLREHTVQEHWTWSQMRRALTSSSQGLSTGFDPSAQAGSGGSSLAGWQLCLKPAALLQEGTVQKAWGAVGSGGSLPRPRCKSEMCVAGLLFALGQEFLVSRELSPSLTRAAVSHSFSFSPPLSLLLWTCGELPDISGTRPSARLRHSFLFLNKFESQGQQSEDQNFSLDWLLWDLGIRAGGADSPCDRVPEGHKQEKARAQDESRPSHGAPEVSLLGEDKRVTGPNKPPAYTCSSLLRPGRRDVTSGYQSHPPYGSLFLIRISEAVWVCVIRRAQGWGRGESKLDSEKLAGNFVTQRRTGDPSKSHGISAPVCACRSSAVSEPGLCTAVGKLT</sequence>
<name>A0A5N4EEB3_CAMDR</name>
<dbReference type="Proteomes" id="UP000299084">
    <property type="component" value="Unassembled WGS sequence"/>
</dbReference>
<evidence type="ECO:0000256" key="1">
    <source>
        <dbReference type="SAM" id="MobiDB-lite"/>
    </source>
</evidence>
<reference evidence="2 3" key="1">
    <citation type="journal article" date="2019" name="Mol. Ecol. Resour.">
        <title>Improving Illumina assemblies with Hi-C and long reads: an example with the North African dromedary.</title>
        <authorList>
            <person name="Elbers J.P."/>
            <person name="Rogers M.F."/>
            <person name="Perelman P.L."/>
            <person name="Proskuryakova A.A."/>
            <person name="Serdyukova N.A."/>
            <person name="Johnson W.E."/>
            <person name="Horin P."/>
            <person name="Corander J."/>
            <person name="Murphy D."/>
            <person name="Burger P.A."/>
        </authorList>
    </citation>
    <scope>NUCLEOTIDE SEQUENCE [LARGE SCALE GENOMIC DNA]</scope>
    <source>
        <strain evidence="2">Drom800</strain>
        <tissue evidence="2">Blood</tissue>
    </source>
</reference>
<feature type="compositionally biased region" description="Basic and acidic residues" evidence="1">
    <location>
        <begin position="1"/>
        <end position="19"/>
    </location>
</feature>
<feature type="region of interest" description="Disordered" evidence="1">
    <location>
        <begin position="338"/>
        <end position="391"/>
    </location>
</feature>
<evidence type="ECO:0000313" key="2">
    <source>
        <dbReference type="EMBL" id="KAB1281680.1"/>
    </source>
</evidence>
<gene>
    <name evidence="2" type="ORF">Cadr_000004941</name>
</gene>
<dbReference type="AlphaFoldDB" id="A0A5N4EEB3"/>
<dbReference type="EMBL" id="JWIN03000003">
    <property type="protein sequence ID" value="KAB1281680.1"/>
    <property type="molecule type" value="Genomic_DNA"/>
</dbReference>
<evidence type="ECO:0000313" key="3">
    <source>
        <dbReference type="Proteomes" id="UP000299084"/>
    </source>
</evidence>
<comment type="caution">
    <text evidence="2">The sequence shown here is derived from an EMBL/GenBank/DDBJ whole genome shotgun (WGS) entry which is preliminary data.</text>
</comment>